<accession>A0A812P829</accession>
<evidence type="ECO:0000256" key="1">
    <source>
        <dbReference type="SAM" id="MobiDB-lite"/>
    </source>
</evidence>
<comment type="caution">
    <text evidence="2">The sequence shown here is derived from an EMBL/GenBank/DDBJ whole genome shotgun (WGS) entry which is preliminary data.</text>
</comment>
<proteinExistence type="predicted"/>
<feature type="compositionally biased region" description="Acidic residues" evidence="1">
    <location>
        <begin position="8"/>
        <end position="18"/>
    </location>
</feature>
<organism evidence="2 3">
    <name type="scientific">Symbiodinium pilosum</name>
    <name type="common">Dinoflagellate</name>
    <dbReference type="NCBI Taxonomy" id="2952"/>
    <lineage>
        <taxon>Eukaryota</taxon>
        <taxon>Sar</taxon>
        <taxon>Alveolata</taxon>
        <taxon>Dinophyceae</taxon>
        <taxon>Suessiales</taxon>
        <taxon>Symbiodiniaceae</taxon>
        <taxon>Symbiodinium</taxon>
    </lineage>
</organism>
<sequence length="77" mass="7844">KLWLSSGEEPEAEADDPPLPDVLSQAEVSGPIGDLPNMKGLVAAAKLLVQTKIAGGASGEISDAFALFALSLLRGKA</sequence>
<dbReference type="OrthoDB" id="418539at2759"/>
<keyword evidence="3" id="KW-1185">Reference proteome</keyword>
<name>A0A812P829_SYMPI</name>
<dbReference type="Proteomes" id="UP000649617">
    <property type="component" value="Unassembled WGS sequence"/>
</dbReference>
<feature type="region of interest" description="Disordered" evidence="1">
    <location>
        <begin position="1"/>
        <end position="30"/>
    </location>
</feature>
<dbReference type="EMBL" id="CAJNIZ010012969">
    <property type="protein sequence ID" value="CAE7340977.1"/>
    <property type="molecule type" value="Genomic_DNA"/>
</dbReference>
<evidence type="ECO:0000313" key="2">
    <source>
        <dbReference type="EMBL" id="CAE7340977.1"/>
    </source>
</evidence>
<feature type="non-terminal residue" evidence="2">
    <location>
        <position position="1"/>
    </location>
</feature>
<evidence type="ECO:0000313" key="3">
    <source>
        <dbReference type="Proteomes" id="UP000649617"/>
    </source>
</evidence>
<reference evidence="2" key="1">
    <citation type="submission" date="2021-02" db="EMBL/GenBank/DDBJ databases">
        <authorList>
            <person name="Dougan E. K."/>
            <person name="Rhodes N."/>
            <person name="Thang M."/>
            <person name="Chan C."/>
        </authorList>
    </citation>
    <scope>NUCLEOTIDE SEQUENCE</scope>
</reference>
<gene>
    <name evidence="2" type="ORF">SPIL2461_LOCUS8033</name>
</gene>
<dbReference type="AlphaFoldDB" id="A0A812P829"/>
<protein>
    <submittedName>
        <fullName evidence="2">Uncharacterized protein</fullName>
    </submittedName>
</protein>
<feature type="non-terminal residue" evidence="2">
    <location>
        <position position="77"/>
    </location>
</feature>